<evidence type="ECO:0000256" key="1">
    <source>
        <dbReference type="ARBA" id="ARBA00004922"/>
    </source>
</evidence>
<organism evidence="6 7">
    <name type="scientific">Adineta ricciae</name>
    <name type="common">Rotifer</name>
    <dbReference type="NCBI Taxonomy" id="249248"/>
    <lineage>
        <taxon>Eukaryota</taxon>
        <taxon>Metazoa</taxon>
        <taxon>Spiralia</taxon>
        <taxon>Gnathifera</taxon>
        <taxon>Rotifera</taxon>
        <taxon>Eurotatoria</taxon>
        <taxon>Bdelloidea</taxon>
        <taxon>Adinetida</taxon>
        <taxon>Adinetidae</taxon>
        <taxon>Adineta</taxon>
    </lineage>
</organism>
<sequence>MFHAAELNALVNFFLMFSADKPIDWLLEYYQDTKYCSFGVDAQSCTRTKGLHRFRFRPSLFQHIGIYSSLKGKIQKLKDKDFGKNVKLFKSHQNPPVSSIASSLKNYEKHTLASCYAGQNFFWALQPKKDDTIVFKYDPPIVLSRIYFKSGNPEHPGDKFFNTTVDVQPYVQPKETLPYTKDNDGFHTVANFAHDTGIAEASIDKAFGPISNIRLKIHSKSDAWVILNEILIEPLK</sequence>
<keyword evidence="7" id="KW-1185">Reference proteome</keyword>
<dbReference type="GO" id="GO:0005793">
    <property type="term" value="C:endoplasmic reticulum-Golgi intermediate compartment"/>
    <property type="evidence" value="ECO:0007669"/>
    <property type="project" value="TreeGrafter"/>
</dbReference>
<dbReference type="EMBL" id="CAJNOR010002505">
    <property type="protein sequence ID" value="CAF1303855.1"/>
    <property type="molecule type" value="Genomic_DNA"/>
</dbReference>
<accession>A0A815DW45</accession>
<evidence type="ECO:0000259" key="5">
    <source>
        <dbReference type="Pfam" id="PF23524"/>
    </source>
</evidence>
<dbReference type="AlphaFoldDB" id="A0A815DW45"/>
<dbReference type="GO" id="GO:0006487">
    <property type="term" value="P:protein N-linked glycosylation"/>
    <property type="evidence" value="ECO:0007669"/>
    <property type="project" value="TreeGrafter"/>
</dbReference>
<dbReference type="InterPro" id="IPR057279">
    <property type="entry name" value="MGAT4"/>
</dbReference>
<comment type="caution">
    <text evidence="6">The sequence shown here is derived from an EMBL/GenBank/DDBJ whole genome shotgun (WGS) entry which is preliminary data.</text>
</comment>
<proteinExistence type="predicted"/>
<protein>
    <submittedName>
        <fullName evidence="6">Uncharacterized protein</fullName>
    </submittedName>
</protein>
<keyword evidence="3" id="KW-0808">Transferase</keyword>
<dbReference type="Pfam" id="PF23524">
    <property type="entry name" value="MGAT4A_C"/>
    <property type="match status" value="1"/>
</dbReference>
<dbReference type="InterPro" id="IPR006759">
    <property type="entry name" value="Glyco_transf_54"/>
</dbReference>
<evidence type="ECO:0000313" key="6">
    <source>
        <dbReference type="EMBL" id="CAF1303855.1"/>
    </source>
</evidence>
<name>A0A815DW45_ADIRI</name>
<comment type="pathway">
    <text evidence="1">Protein modification; protein glycosylation.</text>
</comment>
<feature type="domain" description="MGAT4 conserved region" evidence="4">
    <location>
        <begin position="1"/>
        <end position="82"/>
    </location>
</feature>
<dbReference type="GO" id="GO:0005795">
    <property type="term" value="C:Golgi stack"/>
    <property type="evidence" value="ECO:0007669"/>
    <property type="project" value="TreeGrafter"/>
</dbReference>
<dbReference type="GO" id="GO:0008375">
    <property type="term" value="F:acetylglucosaminyltransferase activity"/>
    <property type="evidence" value="ECO:0007669"/>
    <property type="project" value="TreeGrafter"/>
</dbReference>
<evidence type="ECO:0000256" key="2">
    <source>
        <dbReference type="ARBA" id="ARBA00022676"/>
    </source>
</evidence>
<evidence type="ECO:0000256" key="3">
    <source>
        <dbReference type="ARBA" id="ARBA00022679"/>
    </source>
</evidence>
<dbReference type="InterPro" id="IPR056576">
    <property type="entry name" value="MGAT4_A/B/C_C"/>
</dbReference>
<keyword evidence="2" id="KW-0328">Glycosyltransferase</keyword>
<feature type="domain" description="MGAT4 A/B/C C-terminal" evidence="5">
    <location>
        <begin position="99"/>
        <end position="229"/>
    </location>
</feature>
<reference evidence="6" key="1">
    <citation type="submission" date="2021-02" db="EMBL/GenBank/DDBJ databases">
        <authorList>
            <person name="Nowell W R."/>
        </authorList>
    </citation>
    <scope>NUCLEOTIDE SEQUENCE</scope>
</reference>
<dbReference type="GO" id="GO:0005783">
    <property type="term" value="C:endoplasmic reticulum"/>
    <property type="evidence" value="ECO:0007669"/>
    <property type="project" value="TreeGrafter"/>
</dbReference>
<dbReference type="Pfam" id="PF04666">
    <property type="entry name" value="MGAT4_cons"/>
    <property type="match status" value="1"/>
</dbReference>
<dbReference type="PANTHER" id="PTHR12062:SF9">
    <property type="entry name" value="ALPHA-1,3-MANNOSYL-GLYCOPROTEIN 4-BETA-N-ACETYLGLUCOSAMINYLTRANSFERASE A, ISOFORM A"/>
    <property type="match status" value="1"/>
</dbReference>
<gene>
    <name evidence="6" type="ORF">XAT740_LOCUS29009</name>
</gene>
<evidence type="ECO:0000313" key="7">
    <source>
        <dbReference type="Proteomes" id="UP000663828"/>
    </source>
</evidence>
<dbReference type="PANTHER" id="PTHR12062">
    <property type="entry name" value="N-ACETYLGLUCOSAMINYLTRANSFERASE VI"/>
    <property type="match status" value="1"/>
</dbReference>
<dbReference type="Proteomes" id="UP000663828">
    <property type="component" value="Unassembled WGS sequence"/>
</dbReference>
<evidence type="ECO:0000259" key="4">
    <source>
        <dbReference type="Pfam" id="PF04666"/>
    </source>
</evidence>